<name>A0A1M4TP24_9FIRM</name>
<dbReference type="PANTHER" id="PTHR43117">
    <property type="entry name" value="OSMOPROTECTANT IMPORT ATP-BINDING PROTEIN OSMV"/>
    <property type="match status" value="1"/>
</dbReference>
<evidence type="ECO:0000313" key="7">
    <source>
        <dbReference type="Proteomes" id="UP000184114"/>
    </source>
</evidence>
<dbReference type="InterPro" id="IPR003593">
    <property type="entry name" value="AAA+_ATPase"/>
</dbReference>
<keyword evidence="3" id="KW-0547">Nucleotide-binding</keyword>
<organism evidence="6 7">
    <name type="scientific">Tissierella praeacuta DSM 18095</name>
    <dbReference type="NCBI Taxonomy" id="1123404"/>
    <lineage>
        <taxon>Bacteria</taxon>
        <taxon>Bacillati</taxon>
        <taxon>Bacillota</taxon>
        <taxon>Tissierellia</taxon>
        <taxon>Tissierellales</taxon>
        <taxon>Tissierellaceae</taxon>
        <taxon>Tissierella</taxon>
    </lineage>
</organism>
<dbReference type="GO" id="GO:0016887">
    <property type="term" value="F:ATP hydrolysis activity"/>
    <property type="evidence" value="ECO:0007669"/>
    <property type="project" value="InterPro"/>
</dbReference>
<sequence>MRNFIEIKKGKSKNKKDEIWIKLDFGRTYTVVGNTGSGKSQLIEDIASFSQGDSITQRIVSSKHPINLESAIAHLSQHMTFVADYSVKEFFEIRFQCQNKPAKYYKEVIKIANQLTGDGIKESNIMTKLSGGQTRALMIADIILNKEASIILIDEIENAGINKSKAIQMLQAKNKLVIIITHNPSLALLGEYRIVMRDGGMYQCLKRETDEIKVLKRLQSLEVRLEQITENIRKGKIIDESLLE</sequence>
<evidence type="ECO:0000256" key="2">
    <source>
        <dbReference type="ARBA" id="ARBA00022448"/>
    </source>
</evidence>
<evidence type="ECO:0000256" key="1">
    <source>
        <dbReference type="ARBA" id="ARBA00005417"/>
    </source>
</evidence>
<evidence type="ECO:0000256" key="3">
    <source>
        <dbReference type="ARBA" id="ARBA00022741"/>
    </source>
</evidence>
<accession>A0A1M4TP24</accession>
<dbReference type="GeneID" id="90996382"/>
<dbReference type="InterPro" id="IPR027417">
    <property type="entry name" value="P-loop_NTPase"/>
</dbReference>
<dbReference type="InterPro" id="IPR003439">
    <property type="entry name" value="ABC_transporter-like_ATP-bd"/>
</dbReference>
<evidence type="ECO:0000256" key="4">
    <source>
        <dbReference type="ARBA" id="ARBA00022840"/>
    </source>
</evidence>
<evidence type="ECO:0000259" key="5">
    <source>
        <dbReference type="PROSITE" id="PS50893"/>
    </source>
</evidence>
<keyword evidence="2" id="KW-0813">Transport</keyword>
<protein>
    <submittedName>
        <fullName evidence="6">ABC-type lipoprotein export system, ATPase component</fullName>
    </submittedName>
</protein>
<feature type="domain" description="ABC transporter" evidence="5">
    <location>
        <begin position="1"/>
        <end position="223"/>
    </location>
</feature>
<keyword evidence="4" id="KW-0067">ATP-binding</keyword>
<keyword evidence="6" id="KW-0449">Lipoprotein</keyword>
<dbReference type="EMBL" id="FQTY01000002">
    <property type="protein sequence ID" value="SHE46126.1"/>
    <property type="molecule type" value="Genomic_DNA"/>
</dbReference>
<dbReference type="SMART" id="SM00382">
    <property type="entry name" value="AAA"/>
    <property type="match status" value="1"/>
</dbReference>
<evidence type="ECO:0000313" key="6">
    <source>
        <dbReference type="EMBL" id="SHE46126.1"/>
    </source>
</evidence>
<dbReference type="RefSeq" id="WP_072973317.1">
    <property type="nucleotide sequence ID" value="NZ_FQTY01000002.1"/>
</dbReference>
<dbReference type="STRING" id="1123404.SAMN02745784_00776"/>
<dbReference type="GO" id="GO:0005524">
    <property type="term" value="F:ATP binding"/>
    <property type="evidence" value="ECO:0007669"/>
    <property type="project" value="UniProtKB-KW"/>
</dbReference>
<dbReference type="Pfam" id="PF00005">
    <property type="entry name" value="ABC_tran"/>
    <property type="match status" value="1"/>
</dbReference>
<dbReference type="PROSITE" id="PS50893">
    <property type="entry name" value="ABC_TRANSPORTER_2"/>
    <property type="match status" value="1"/>
</dbReference>
<dbReference type="AlphaFoldDB" id="A0A1M4TP24"/>
<dbReference type="PANTHER" id="PTHR43117:SF4">
    <property type="entry name" value="OSMOPROTECTANT IMPORT ATP-BINDING PROTEIN OSMV"/>
    <property type="match status" value="1"/>
</dbReference>
<dbReference type="Proteomes" id="UP000184114">
    <property type="component" value="Unassembled WGS sequence"/>
</dbReference>
<reference evidence="7" key="1">
    <citation type="submission" date="2016-11" db="EMBL/GenBank/DDBJ databases">
        <authorList>
            <person name="Varghese N."/>
            <person name="Submissions S."/>
        </authorList>
    </citation>
    <scope>NUCLEOTIDE SEQUENCE [LARGE SCALE GENOMIC DNA]</scope>
    <source>
        <strain evidence="7">DSM 18095</strain>
    </source>
</reference>
<dbReference type="SUPFAM" id="SSF52540">
    <property type="entry name" value="P-loop containing nucleoside triphosphate hydrolases"/>
    <property type="match status" value="1"/>
</dbReference>
<proteinExistence type="inferred from homology"/>
<keyword evidence="7" id="KW-1185">Reference proteome</keyword>
<dbReference type="Gene3D" id="3.40.50.300">
    <property type="entry name" value="P-loop containing nucleotide triphosphate hydrolases"/>
    <property type="match status" value="1"/>
</dbReference>
<comment type="similarity">
    <text evidence="1">Belongs to the ABC transporter superfamily.</text>
</comment>
<gene>
    <name evidence="6" type="ORF">SAMN02745784_00776</name>
</gene>